<evidence type="ECO:0000313" key="9">
    <source>
        <dbReference type="Proteomes" id="UP001151699"/>
    </source>
</evidence>
<dbReference type="InterPro" id="IPR019826">
    <property type="entry name" value="Carboxylesterase_B_AS"/>
</dbReference>
<evidence type="ECO:0000256" key="1">
    <source>
        <dbReference type="ARBA" id="ARBA00005964"/>
    </source>
</evidence>
<feature type="non-terminal residue" evidence="8">
    <location>
        <position position="1"/>
    </location>
</feature>
<dbReference type="Proteomes" id="UP001151699">
    <property type="component" value="Unassembled WGS sequence"/>
</dbReference>
<evidence type="ECO:0000259" key="7">
    <source>
        <dbReference type="Pfam" id="PF00135"/>
    </source>
</evidence>
<evidence type="ECO:0000256" key="5">
    <source>
        <dbReference type="ARBA" id="ARBA00023180"/>
    </source>
</evidence>
<keyword evidence="6" id="KW-0732">Signal</keyword>
<dbReference type="PANTHER" id="PTHR11559">
    <property type="entry name" value="CARBOXYLESTERASE"/>
    <property type="match status" value="1"/>
</dbReference>
<feature type="signal peptide" evidence="6">
    <location>
        <begin position="1"/>
        <end position="24"/>
    </location>
</feature>
<evidence type="ECO:0000256" key="6">
    <source>
        <dbReference type="RuleBase" id="RU361235"/>
    </source>
</evidence>
<dbReference type="SUPFAM" id="SSF53474">
    <property type="entry name" value="alpha/beta-Hydrolases"/>
    <property type="match status" value="1"/>
</dbReference>
<reference evidence="8" key="1">
    <citation type="submission" date="2022-07" db="EMBL/GenBank/DDBJ databases">
        <authorList>
            <person name="Trinca V."/>
            <person name="Uliana J.V.C."/>
            <person name="Torres T.T."/>
            <person name="Ward R.J."/>
            <person name="Monesi N."/>
        </authorList>
    </citation>
    <scope>NUCLEOTIDE SEQUENCE</scope>
    <source>
        <strain evidence="8">HSMRA1968</strain>
        <tissue evidence="8">Whole embryos</tissue>
    </source>
</reference>
<feature type="domain" description="Carboxylesterase type B" evidence="7">
    <location>
        <begin position="91"/>
        <end position="215"/>
    </location>
</feature>
<protein>
    <recommendedName>
        <fullName evidence="6">Carboxylic ester hydrolase</fullName>
        <ecNumber evidence="6">3.1.1.-</ecNumber>
    </recommendedName>
</protein>
<dbReference type="InterPro" id="IPR002018">
    <property type="entry name" value="CarbesteraseB"/>
</dbReference>
<keyword evidence="3 6" id="KW-0378">Hydrolase</keyword>
<name>A0A9Q0MJ37_9DIPT</name>
<feature type="domain" description="Carboxylesterase type B" evidence="7">
    <location>
        <begin position="36"/>
        <end position="90"/>
    </location>
</feature>
<dbReference type="InterPro" id="IPR029058">
    <property type="entry name" value="AB_hydrolase_fold"/>
</dbReference>
<keyword evidence="2" id="KW-0719">Serine esterase</keyword>
<dbReference type="AlphaFoldDB" id="A0A9Q0MJ37"/>
<sequence length="238" mass="26573">MAFQKSRKSLFTLLLLSIFTNIFCSYHEVIEELKKQINGGEILGRYMTSESGRSIYGFIGIPFASPPVNELRFKAPQKVKPWNGTLLTQTFLSTEDRNCAGNFGLKDQAFLLRWVHDNIEHFGGNKNSVTIWGESAGGISVAYQMISPLSEGLFHRAIINSGGFAEPARSGDGRHQAIKLADQMDCPVLNDTTAIIECLRQVSAEALVNARLSFLIVIESFETDEPAFIDQKNYNNRF</sequence>
<dbReference type="InterPro" id="IPR050309">
    <property type="entry name" value="Type-B_Carboxylest/Lipase"/>
</dbReference>
<keyword evidence="9" id="KW-1185">Reference proteome</keyword>
<gene>
    <name evidence="8" type="primary">CES5A</name>
    <name evidence="8" type="ORF">Bhyg_16602</name>
</gene>
<keyword evidence="4" id="KW-1015">Disulfide bond</keyword>
<comment type="similarity">
    <text evidence="1 6">Belongs to the type-B carboxylesterase/lipase family.</text>
</comment>
<dbReference type="Pfam" id="PF00135">
    <property type="entry name" value="COesterase"/>
    <property type="match status" value="2"/>
</dbReference>
<evidence type="ECO:0000256" key="2">
    <source>
        <dbReference type="ARBA" id="ARBA00022487"/>
    </source>
</evidence>
<dbReference type="GO" id="GO:0052689">
    <property type="term" value="F:carboxylic ester hydrolase activity"/>
    <property type="evidence" value="ECO:0007669"/>
    <property type="project" value="UniProtKB-KW"/>
</dbReference>
<evidence type="ECO:0000256" key="3">
    <source>
        <dbReference type="ARBA" id="ARBA00022801"/>
    </source>
</evidence>
<evidence type="ECO:0000313" key="8">
    <source>
        <dbReference type="EMBL" id="KAJ6630186.1"/>
    </source>
</evidence>
<dbReference type="EMBL" id="WJQU01002821">
    <property type="protein sequence ID" value="KAJ6630186.1"/>
    <property type="molecule type" value="Genomic_DNA"/>
</dbReference>
<keyword evidence="5" id="KW-0325">Glycoprotein</keyword>
<dbReference type="PROSITE" id="PS00122">
    <property type="entry name" value="CARBOXYLESTERASE_B_1"/>
    <property type="match status" value="1"/>
</dbReference>
<evidence type="ECO:0000256" key="4">
    <source>
        <dbReference type="ARBA" id="ARBA00023157"/>
    </source>
</evidence>
<proteinExistence type="inferred from homology"/>
<comment type="caution">
    <text evidence="8">The sequence shown here is derived from an EMBL/GenBank/DDBJ whole genome shotgun (WGS) entry which is preliminary data.</text>
</comment>
<dbReference type="OrthoDB" id="19653at2759"/>
<accession>A0A9Q0MJ37</accession>
<dbReference type="EC" id="3.1.1.-" evidence="6"/>
<organism evidence="8 9">
    <name type="scientific">Pseudolycoriella hygida</name>
    <dbReference type="NCBI Taxonomy" id="35572"/>
    <lineage>
        <taxon>Eukaryota</taxon>
        <taxon>Metazoa</taxon>
        <taxon>Ecdysozoa</taxon>
        <taxon>Arthropoda</taxon>
        <taxon>Hexapoda</taxon>
        <taxon>Insecta</taxon>
        <taxon>Pterygota</taxon>
        <taxon>Neoptera</taxon>
        <taxon>Endopterygota</taxon>
        <taxon>Diptera</taxon>
        <taxon>Nematocera</taxon>
        <taxon>Sciaroidea</taxon>
        <taxon>Sciaridae</taxon>
        <taxon>Pseudolycoriella</taxon>
    </lineage>
</organism>
<dbReference type="Gene3D" id="3.40.50.1820">
    <property type="entry name" value="alpha/beta hydrolase"/>
    <property type="match status" value="2"/>
</dbReference>
<feature type="chain" id="PRO_5040535096" description="Carboxylic ester hydrolase" evidence="6">
    <location>
        <begin position="25"/>
        <end position="238"/>
    </location>
</feature>